<dbReference type="EMBL" id="JAYKXH010000003">
    <property type="protein sequence ID" value="KAK7172443.1"/>
    <property type="molecule type" value="Genomic_DNA"/>
</dbReference>
<evidence type="ECO:0000259" key="3">
    <source>
        <dbReference type="PROSITE" id="PS50158"/>
    </source>
</evidence>
<dbReference type="InterPro" id="IPR036875">
    <property type="entry name" value="Znf_CCHC_sf"/>
</dbReference>
<dbReference type="Gene3D" id="4.10.60.10">
    <property type="entry name" value="Zinc finger, CCHC-type"/>
    <property type="match status" value="1"/>
</dbReference>
<dbReference type="Proteomes" id="UP001364617">
    <property type="component" value="Unassembled WGS sequence"/>
</dbReference>
<keyword evidence="1" id="KW-0862">Zinc</keyword>
<proteinExistence type="predicted"/>
<evidence type="ECO:0000313" key="4">
    <source>
        <dbReference type="EMBL" id="KAK7172443.1"/>
    </source>
</evidence>
<comment type="caution">
    <text evidence="4">The sequence shown here is derived from an EMBL/GenBank/DDBJ whole genome shotgun (WGS) entry which is preliminary data.</text>
</comment>
<feature type="compositionally biased region" description="Acidic residues" evidence="2">
    <location>
        <begin position="266"/>
        <end position="275"/>
    </location>
</feature>
<protein>
    <recommendedName>
        <fullName evidence="3">CCHC-type domain-containing protein</fullName>
    </recommendedName>
</protein>
<evidence type="ECO:0000256" key="1">
    <source>
        <dbReference type="PROSITE-ProRule" id="PRU00047"/>
    </source>
</evidence>
<feature type="compositionally biased region" description="Basic residues" evidence="2">
    <location>
        <begin position="235"/>
        <end position="259"/>
    </location>
</feature>
<dbReference type="PROSITE" id="PS50158">
    <property type="entry name" value="ZF_CCHC"/>
    <property type="match status" value="1"/>
</dbReference>
<dbReference type="PANTHER" id="PTHR33166">
    <property type="entry name" value="GAG_P30 DOMAIN-CONTAINING PROTEIN"/>
    <property type="match status" value="1"/>
</dbReference>
<dbReference type="InterPro" id="IPR050462">
    <property type="entry name" value="Retroviral_Gag-Pol_poly"/>
</dbReference>
<reference evidence="4 5" key="1">
    <citation type="submission" date="2024-02" db="EMBL/GenBank/DDBJ databases">
        <title>Chromosome-level genome assembly of the Eurasian Minnow (Phoxinus phoxinus).</title>
        <authorList>
            <person name="Oriowo T.O."/>
            <person name="Martin S."/>
            <person name="Stange M."/>
            <person name="Chrysostomakis Y."/>
            <person name="Brown T."/>
            <person name="Winkler S."/>
            <person name="Kukowka S."/>
            <person name="Myers E.W."/>
            <person name="Bohne A."/>
        </authorList>
    </citation>
    <scope>NUCLEOTIDE SEQUENCE [LARGE SCALE GENOMIC DNA]</scope>
    <source>
        <strain evidence="4">ZFMK-TIS-60720</strain>
        <tissue evidence="4">Whole Organism</tissue>
    </source>
</reference>
<feature type="domain" description="CCHC-type" evidence="3">
    <location>
        <begin position="558"/>
        <end position="572"/>
    </location>
</feature>
<feature type="region of interest" description="Disordered" evidence="2">
    <location>
        <begin position="521"/>
        <end position="551"/>
    </location>
</feature>
<dbReference type="SUPFAM" id="SSF57756">
    <property type="entry name" value="Retrovirus zinc finger-like domains"/>
    <property type="match status" value="1"/>
</dbReference>
<feature type="compositionally biased region" description="Polar residues" evidence="2">
    <location>
        <begin position="193"/>
        <end position="205"/>
    </location>
</feature>
<feature type="compositionally biased region" description="Low complexity" evidence="2">
    <location>
        <begin position="521"/>
        <end position="533"/>
    </location>
</feature>
<feature type="compositionally biased region" description="Basic and acidic residues" evidence="2">
    <location>
        <begin position="210"/>
        <end position="231"/>
    </location>
</feature>
<feature type="region of interest" description="Disordered" evidence="2">
    <location>
        <begin position="171"/>
        <end position="276"/>
    </location>
</feature>
<dbReference type="GO" id="GO:0008270">
    <property type="term" value="F:zinc ion binding"/>
    <property type="evidence" value="ECO:0007669"/>
    <property type="project" value="UniProtKB-KW"/>
</dbReference>
<accession>A0AAN9DEX2</accession>
<dbReference type="Pfam" id="PF00098">
    <property type="entry name" value="zf-CCHC"/>
    <property type="match status" value="1"/>
</dbReference>
<name>A0AAN9DEX2_9TELE</name>
<organism evidence="4 5">
    <name type="scientific">Phoxinus phoxinus</name>
    <name type="common">Eurasian minnow</name>
    <dbReference type="NCBI Taxonomy" id="58324"/>
    <lineage>
        <taxon>Eukaryota</taxon>
        <taxon>Metazoa</taxon>
        <taxon>Chordata</taxon>
        <taxon>Craniata</taxon>
        <taxon>Vertebrata</taxon>
        <taxon>Euteleostomi</taxon>
        <taxon>Actinopterygii</taxon>
        <taxon>Neopterygii</taxon>
        <taxon>Teleostei</taxon>
        <taxon>Ostariophysi</taxon>
        <taxon>Cypriniformes</taxon>
        <taxon>Leuciscidae</taxon>
        <taxon>Phoxininae</taxon>
        <taxon>Phoxinus</taxon>
    </lineage>
</organism>
<evidence type="ECO:0000256" key="2">
    <source>
        <dbReference type="SAM" id="MobiDB-lite"/>
    </source>
</evidence>
<keyword evidence="1" id="KW-0863">Zinc-finger</keyword>
<sequence>MGNGNSKKKDGEQVDFSKGSYKIMDKVIGIWYHEYVPYLKENYGFNGGLSVSHLTKTKENWSNHVVKGNKERHYKYCGIVIERWLEEATRRQQKQVCRAIAPSFSDEDRKSASRKALSNLKNDCSDIAFSSSPFDICCARLREEDGTYPAHLPPPGNPNLIPADAVTRGHAVPNAPLLQPPPLYSPRQDESNNEASTSATRSGTTYGAKRPRDNFEQIEEMVRSNLRDLSIHPRTSVKRKLSGSTKRRERLQRTRRPYRSKKDGADSETEDDNESELQAPMLEVAGAAGPILVMRPWTQEELKSASQHLPNLEAGGAKLGADLAIFCQEFRPTLGELWRLMVLKYGPVQMAKLSGKWPADSRLKNIEYSHEDNADYVGKVNSIISALSEAFPRTLDVQKIRQCTQEKDENTEAFFVRLKECFDRYGGIDKRPPAAEPAGEAVGSDPYDDYLKTLFLDGLDSDISKAIQKSCVGWQLASTAEIRRHAKHHEDVMKAQRKIKAAKQDKDFALALVTMQGVHMNNNNSQYHQQNQRGRGRGRGRGRSFPQMRRGQNDSDICFNCRRKGHWRDECPHGEGGGQAD</sequence>
<gene>
    <name evidence="4" type="ORF">R3I93_002525</name>
</gene>
<keyword evidence="1" id="KW-0479">Metal-binding</keyword>
<keyword evidence="5" id="KW-1185">Reference proteome</keyword>
<dbReference type="GO" id="GO:0003676">
    <property type="term" value="F:nucleic acid binding"/>
    <property type="evidence" value="ECO:0007669"/>
    <property type="project" value="InterPro"/>
</dbReference>
<dbReference type="AlphaFoldDB" id="A0AAN9DEX2"/>
<dbReference type="InterPro" id="IPR001878">
    <property type="entry name" value="Znf_CCHC"/>
</dbReference>
<evidence type="ECO:0000313" key="5">
    <source>
        <dbReference type="Proteomes" id="UP001364617"/>
    </source>
</evidence>